<proteinExistence type="predicted"/>
<comment type="caution">
    <text evidence="1">The sequence shown here is derived from an EMBL/GenBank/DDBJ whole genome shotgun (WGS) entry which is preliminary data.</text>
</comment>
<name>A0A3R6I2A1_9BACT</name>
<organism evidence="1 2">
    <name type="scientific">Leyella stercorea</name>
    <dbReference type="NCBI Taxonomy" id="363265"/>
    <lineage>
        <taxon>Bacteria</taxon>
        <taxon>Pseudomonadati</taxon>
        <taxon>Bacteroidota</taxon>
        <taxon>Bacteroidia</taxon>
        <taxon>Bacteroidales</taxon>
        <taxon>Prevotellaceae</taxon>
        <taxon>Leyella</taxon>
    </lineage>
</organism>
<evidence type="ECO:0000313" key="1">
    <source>
        <dbReference type="EMBL" id="RHK51022.1"/>
    </source>
</evidence>
<dbReference type="AlphaFoldDB" id="A0A3R6I2A1"/>
<reference evidence="1 2" key="1">
    <citation type="submission" date="2018-08" db="EMBL/GenBank/DDBJ databases">
        <title>A genome reference for cultivated species of the human gut microbiota.</title>
        <authorList>
            <person name="Zou Y."/>
            <person name="Xue W."/>
            <person name="Luo G."/>
        </authorList>
    </citation>
    <scope>NUCLEOTIDE SEQUENCE [LARGE SCALE GENOMIC DNA]</scope>
    <source>
        <strain evidence="1 2">AF42-9</strain>
    </source>
</reference>
<protein>
    <submittedName>
        <fullName evidence="1">Uncharacterized protein</fullName>
    </submittedName>
</protein>
<dbReference type="Proteomes" id="UP000286598">
    <property type="component" value="Unassembled WGS sequence"/>
</dbReference>
<keyword evidence="2" id="KW-1185">Reference proteome</keyword>
<sequence length="62" mass="6974">MLTIIYGAKLRIYNQILSVGVFKSSKKILGNGKFPKGRLLQKIEQGERNILAIPLLTYINKA</sequence>
<gene>
    <name evidence="1" type="ORF">DW060_05730</name>
</gene>
<evidence type="ECO:0000313" key="2">
    <source>
        <dbReference type="Proteomes" id="UP000286598"/>
    </source>
</evidence>
<dbReference type="EMBL" id="QRNO01000022">
    <property type="protein sequence ID" value="RHK51022.1"/>
    <property type="molecule type" value="Genomic_DNA"/>
</dbReference>
<accession>A0A3R6I2A1</accession>